<reference evidence="7" key="1">
    <citation type="journal article" date="2009" name="PLoS ONE">
        <title>Methylobacterium genome sequences: a reference blueprint to investigate microbial metabolism of C1 compounds from natural and industrial sources.</title>
        <authorList>
            <person name="Vuilleumier S."/>
            <person name="Chistoserdova L."/>
            <person name="Lee M.-C."/>
            <person name="Bringel F."/>
            <person name="Lajus A."/>
            <person name="Zhou Y."/>
            <person name="Gourion B."/>
            <person name="Barbe V."/>
            <person name="Chang J."/>
            <person name="Cruveiller S."/>
            <person name="Dossat C."/>
            <person name="Gillett W."/>
            <person name="Gruffaz C."/>
            <person name="Haugen E."/>
            <person name="Hourcade E."/>
            <person name="Levy R."/>
            <person name="Mangenot S."/>
            <person name="Muller E."/>
            <person name="Nadalig T."/>
            <person name="Pagni M."/>
            <person name="Penny C."/>
            <person name="Peyraud R."/>
            <person name="Robinson D.G."/>
            <person name="Roche D."/>
            <person name="Rouy Z."/>
            <person name="Saenampechek C."/>
            <person name="Salvignol G."/>
            <person name="Vallenet D."/>
            <person name="Wu Z."/>
            <person name="Marx C.J."/>
            <person name="Vorholt J.A."/>
            <person name="Olson M.V."/>
            <person name="Kaul R."/>
            <person name="Weissenbach J."/>
            <person name="Medigue C."/>
            <person name="Lidstrom M.E."/>
        </authorList>
    </citation>
    <scope>NUCLEOTIDE SEQUENCE [LARGE SCALE GENOMIC DNA]</scope>
    <source>
        <strain evidence="7">DSM 6343 / CIP 106787 / DM4</strain>
    </source>
</reference>
<evidence type="ECO:0000256" key="1">
    <source>
        <dbReference type="ARBA" id="ARBA00008857"/>
    </source>
</evidence>
<dbReference type="EMBL" id="FP103042">
    <property type="protein sequence ID" value="CAX22085.1"/>
    <property type="molecule type" value="Genomic_DNA"/>
</dbReference>
<evidence type="ECO:0000313" key="7">
    <source>
        <dbReference type="Proteomes" id="UP000008070"/>
    </source>
</evidence>
<dbReference type="InterPro" id="IPR010998">
    <property type="entry name" value="Integrase_recombinase_N"/>
</dbReference>
<organism evidence="6 7">
    <name type="scientific">Methylorubrum extorquens (strain DSM 6343 / CIP 106787 / DM4)</name>
    <name type="common">Methylobacterium extorquens</name>
    <dbReference type="NCBI Taxonomy" id="661410"/>
    <lineage>
        <taxon>Bacteria</taxon>
        <taxon>Pseudomonadati</taxon>
        <taxon>Pseudomonadota</taxon>
        <taxon>Alphaproteobacteria</taxon>
        <taxon>Hyphomicrobiales</taxon>
        <taxon>Methylobacteriaceae</taxon>
        <taxon>Methylorubrum</taxon>
    </lineage>
</organism>
<dbReference type="GO" id="GO:0006310">
    <property type="term" value="P:DNA recombination"/>
    <property type="evidence" value="ECO:0007669"/>
    <property type="project" value="UniProtKB-KW"/>
</dbReference>
<dbReference type="Proteomes" id="UP000008070">
    <property type="component" value="Chromosome"/>
</dbReference>
<dbReference type="Pfam" id="PF00589">
    <property type="entry name" value="Phage_integrase"/>
    <property type="match status" value="1"/>
</dbReference>
<keyword evidence="2" id="KW-0229">DNA integration</keyword>
<dbReference type="RefSeq" id="WP_012779216.1">
    <property type="nucleotide sequence ID" value="NC_012988.1"/>
</dbReference>
<evidence type="ECO:0000256" key="4">
    <source>
        <dbReference type="ARBA" id="ARBA00023172"/>
    </source>
</evidence>
<dbReference type="SUPFAM" id="SSF56349">
    <property type="entry name" value="DNA breaking-rejoining enzymes"/>
    <property type="match status" value="1"/>
</dbReference>
<dbReference type="GO" id="GO:0015074">
    <property type="term" value="P:DNA integration"/>
    <property type="evidence" value="ECO:0007669"/>
    <property type="project" value="UniProtKB-KW"/>
</dbReference>
<dbReference type="KEGG" id="mdi:METDI0426"/>
<dbReference type="GeneID" id="72987751"/>
<proteinExistence type="inferred from homology"/>
<keyword evidence="3" id="KW-0238">DNA-binding</keyword>
<protein>
    <submittedName>
        <fullName evidence="6">Phage integrase, putative integrase/resolvase/recombinase protein, putative DNA integration/recombination/inversion protein</fullName>
    </submittedName>
</protein>
<comment type="similarity">
    <text evidence="1">Belongs to the 'phage' integrase family.</text>
</comment>
<keyword evidence="4" id="KW-0233">DNA recombination</keyword>
<dbReference type="AlphaFoldDB" id="C7C9B9"/>
<dbReference type="Gene3D" id="1.10.443.10">
    <property type="entry name" value="Intergrase catalytic core"/>
    <property type="match status" value="1"/>
</dbReference>
<accession>C7C9B9</accession>
<dbReference type="InterPro" id="IPR011010">
    <property type="entry name" value="DNA_brk_join_enz"/>
</dbReference>
<dbReference type="PANTHER" id="PTHR30349:SF41">
    <property type="entry name" value="INTEGRASE_RECOMBINASE PROTEIN MJ0367-RELATED"/>
    <property type="match status" value="1"/>
</dbReference>
<dbReference type="InterPro" id="IPR050090">
    <property type="entry name" value="Tyrosine_recombinase_XerCD"/>
</dbReference>
<evidence type="ECO:0000256" key="3">
    <source>
        <dbReference type="ARBA" id="ARBA00023125"/>
    </source>
</evidence>
<evidence type="ECO:0000313" key="6">
    <source>
        <dbReference type="EMBL" id="CAX22085.1"/>
    </source>
</evidence>
<dbReference type="PROSITE" id="PS51898">
    <property type="entry name" value="TYR_RECOMBINASE"/>
    <property type="match status" value="1"/>
</dbReference>
<dbReference type="HOGENOM" id="CLU_038358_1_1_5"/>
<evidence type="ECO:0000256" key="2">
    <source>
        <dbReference type="ARBA" id="ARBA00022908"/>
    </source>
</evidence>
<dbReference type="InterPro" id="IPR002104">
    <property type="entry name" value="Integrase_catalytic"/>
</dbReference>
<dbReference type="InterPro" id="IPR013762">
    <property type="entry name" value="Integrase-like_cat_sf"/>
</dbReference>
<sequence>MPRKPDKDKAYLTVHDGVWRVSMGVPRELRDQLGTRLVRSTGTKALGEAKLARDLIVPQFKKRIEDAWSARGGKRNSLLALTLETRRLMETADENLADFMIQGAEERYEEILNEGATWVNEHTPDGIIPRRIPKPEAAKLVSEIRRVAAGDTPIAHYHQAFVDGLKIKPRSKLDEPRALSILLDWMESQDIEPFIENINKRNAIRFLDWLDADTNLSWASKAKYFGRIKFYWSWLARREYAKENPFHDLNIDKPETKREDDEREYTDEEVQKLLMGEPMEGRRMLDVMMVAALTGARLDAVIDLKVGNLSDGYFTFKAQKKERGSRDIPVHPDLDEIVARRIANKAPEDDLFPEWPGPPSTSVKPRSSYFSKRYTKYTSDIGVRDEEKGRRRSKINFHSWRRWFITKMERARVREPLIAAIVGHARKGLTLRVYSGGPEFLEAQDAIALVKLPPLDGSPVVEERSLTPRRRKP</sequence>
<feature type="domain" description="Tyr recombinase" evidence="5">
    <location>
        <begin position="260"/>
        <end position="449"/>
    </location>
</feature>
<name>C7C9B9_METED</name>
<dbReference type="Gene3D" id="1.10.150.130">
    <property type="match status" value="1"/>
</dbReference>
<dbReference type="PANTHER" id="PTHR30349">
    <property type="entry name" value="PHAGE INTEGRASE-RELATED"/>
    <property type="match status" value="1"/>
</dbReference>
<dbReference type="GO" id="GO:0003677">
    <property type="term" value="F:DNA binding"/>
    <property type="evidence" value="ECO:0007669"/>
    <property type="project" value="UniProtKB-KW"/>
</dbReference>
<gene>
    <name evidence="6" type="ORF">METD_I0426</name>
</gene>
<evidence type="ECO:0000259" key="5">
    <source>
        <dbReference type="PROSITE" id="PS51898"/>
    </source>
</evidence>